<dbReference type="InterPro" id="IPR035919">
    <property type="entry name" value="EAL_sf"/>
</dbReference>
<dbReference type="SMART" id="SM00091">
    <property type="entry name" value="PAS"/>
    <property type="match status" value="3"/>
</dbReference>
<reference evidence="6 7" key="1">
    <citation type="submission" date="2020-09" db="EMBL/GenBank/DDBJ databases">
        <authorList>
            <person name="Tanuku N.R.S."/>
        </authorList>
    </citation>
    <scope>NUCLEOTIDE SEQUENCE [LARGE SCALE GENOMIC DNA]</scope>
    <source>
        <strain evidence="6 7">AK62</strain>
    </source>
</reference>
<dbReference type="InterPro" id="IPR052155">
    <property type="entry name" value="Biofilm_reg_signaling"/>
</dbReference>
<dbReference type="SUPFAM" id="SSF55073">
    <property type="entry name" value="Nucleotide cyclase"/>
    <property type="match status" value="1"/>
</dbReference>
<evidence type="ECO:0000259" key="2">
    <source>
        <dbReference type="PROSITE" id="PS50112"/>
    </source>
</evidence>
<dbReference type="Pfam" id="PF13185">
    <property type="entry name" value="GAF_2"/>
    <property type="match status" value="1"/>
</dbReference>
<dbReference type="SUPFAM" id="SSF141868">
    <property type="entry name" value="EAL domain-like"/>
    <property type="match status" value="1"/>
</dbReference>
<evidence type="ECO:0000259" key="4">
    <source>
        <dbReference type="PROSITE" id="PS50883"/>
    </source>
</evidence>
<dbReference type="InterPro" id="IPR035965">
    <property type="entry name" value="PAS-like_dom_sf"/>
</dbReference>
<accession>A0ABS3ZBP5</accession>
<dbReference type="Pfam" id="PF00563">
    <property type="entry name" value="EAL"/>
    <property type="match status" value="1"/>
</dbReference>
<protein>
    <submittedName>
        <fullName evidence="6">EAL domain-containing protein</fullName>
    </submittedName>
</protein>
<dbReference type="InterPro" id="IPR001633">
    <property type="entry name" value="EAL_dom"/>
</dbReference>
<comment type="caution">
    <text evidence="6">The sequence shown here is derived from an EMBL/GenBank/DDBJ whole genome shotgun (WGS) entry which is preliminary data.</text>
</comment>
<dbReference type="Gene3D" id="3.30.450.20">
    <property type="entry name" value="PAS domain"/>
    <property type="match status" value="3"/>
</dbReference>
<dbReference type="PROSITE" id="PS50113">
    <property type="entry name" value="PAC"/>
    <property type="match status" value="2"/>
</dbReference>
<feature type="domain" description="PAS" evidence="2">
    <location>
        <begin position="492"/>
        <end position="528"/>
    </location>
</feature>
<dbReference type="Pfam" id="PF00990">
    <property type="entry name" value="GGDEF"/>
    <property type="match status" value="1"/>
</dbReference>
<dbReference type="Proteomes" id="UP000810171">
    <property type="component" value="Unassembled WGS sequence"/>
</dbReference>
<dbReference type="Gene3D" id="3.30.450.40">
    <property type="match status" value="1"/>
</dbReference>
<feature type="domain" description="EAL" evidence="4">
    <location>
        <begin position="880"/>
        <end position="1134"/>
    </location>
</feature>
<dbReference type="InterPro" id="IPR000014">
    <property type="entry name" value="PAS"/>
</dbReference>
<dbReference type="SMART" id="SM00267">
    <property type="entry name" value="GGDEF"/>
    <property type="match status" value="1"/>
</dbReference>
<organism evidence="6 7">
    <name type="scientific">Marinobacterium alkalitolerans</name>
    <dbReference type="NCBI Taxonomy" id="1542925"/>
    <lineage>
        <taxon>Bacteria</taxon>
        <taxon>Pseudomonadati</taxon>
        <taxon>Pseudomonadota</taxon>
        <taxon>Gammaproteobacteria</taxon>
        <taxon>Oceanospirillales</taxon>
        <taxon>Oceanospirillaceae</taxon>
        <taxon>Marinobacterium</taxon>
    </lineage>
</organism>
<evidence type="ECO:0000259" key="5">
    <source>
        <dbReference type="PROSITE" id="PS50887"/>
    </source>
</evidence>
<dbReference type="InterPro" id="IPR003018">
    <property type="entry name" value="GAF"/>
</dbReference>
<dbReference type="InterPro" id="IPR001610">
    <property type="entry name" value="PAC"/>
</dbReference>
<dbReference type="Pfam" id="PF08447">
    <property type="entry name" value="PAS_3"/>
    <property type="match status" value="2"/>
</dbReference>
<dbReference type="RefSeq" id="WP_209287748.1">
    <property type="nucleotide sequence ID" value="NZ_JACVEW010000014.1"/>
</dbReference>
<feature type="domain" description="PAC" evidence="3">
    <location>
        <begin position="532"/>
        <end position="584"/>
    </location>
</feature>
<proteinExistence type="predicted"/>
<keyword evidence="1" id="KW-0812">Transmembrane</keyword>
<dbReference type="CDD" id="cd00130">
    <property type="entry name" value="PAS"/>
    <property type="match status" value="3"/>
</dbReference>
<dbReference type="Gene3D" id="3.20.20.450">
    <property type="entry name" value="EAL domain"/>
    <property type="match status" value="1"/>
</dbReference>
<dbReference type="Gene3D" id="3.30.70.270">
    <property type="match status" value="1"/>
</dbReference>
<dbReference type="PANTHER" id="PTHR44757:SF2">
    <property type="entry name" value="BIOFILM ARCHITECTURE MAINTENANCE PROTEIN MBAA"/>
    <property type="match status" value="1"/>
</dbReference>
<evidence type="ECO:0000256" key="1">
    <source>
        <dbReference type="SAM" id="Phobius"/>
    </source>
</evidence>
<feature type="domain" description="GGDEF" evidence="5">
    <location>
        <begin position="738"/>
        <end position="871"/>
    </location>
</feature>
<dbReference type="InterPro" id="IPR043128">
    <property type="entry name" value="Rev_trsase/Diguanyl_cyclase"/>
</dbReference>
<dbReference type="NCBIfam" id="TIGR00254">
    <property type="entry name" value="GGDEF"/>
    <property type="match status" value="1"/>
</dbReference>
<dbReference type="SMART" id="SM00086">
    <property type="entry name" value="PAC"/>
    <property type="match status" value="3"/>
</dbReference>
<feature type="transmembrane region" description="Helical" evidence="1">
    <location>
        <begin position="40"/>
        <end position="64"/>
    </location>
</feature>
<dbReference type="InterPro" id="IPR029787">
    <property type="entry name" value="Nucleotide_cyclase"/>
</dbReference>
<dbReference type="CDD" id="cd01949">
    <property type="entry name" value="GGDEF"/>
    <property type="match status" value="1"/>
</dbReference>
<dbReference type="PROSITE" id="PS50883">
    <property type="entry name" value="EAL"/>
    <property type="match status" value="1"/>
</dbReference>
<dbReference type="PROSITE" id="PS50112">
    <property type="entry name" value="PAS"/>
    <property type="match status" value="2"/>
</dbReference>
<keyword evidence="7" id="KW-1185">Reference proteome</keyword>
<dbReference type="CDD" id="cd01948">
    <property type="entry name" value="EAL"/>
    <property type="match status" value="1"/>
</dbReference>
<feature type="transmembrane region" description="Helical" evidence="1">
    <location>
        <begin position="85"/>
        <end position="107"/>
    </location>
</feature>
<dbReference type="InterPro" id="IPR029016">
    <property type="entry name" value="GAF-like_dom_sf"/>
</dbReference>
<dbReference type="NCBIfam" id="TIGR00229">
    <property type="entry name" value="sensory_box"/>
    <property type="match status" value="3"/>
</dbReference>
<dbReference type="Pfam" id="PF00989">
    <property type="entry name" value="PAS"/>
    <property type="match status" value="1"/>
</dbReference>
<dbReference type="InterPro" id="IPR000700">
    <property type="entry name" value="PAS-assoc_C"/>
</dbReference>
<dbReference type="PROSITE" id="PS50887">
    <property type="entry name" value="GGDEF"/>
    <property type="match status" value="1"/>
</dbReference>
<feature type="domain" description="PAS" evidence="2">
    <location>
        <begin position="581"/>
        <end position="627"/>
    </location>
</feature>
<dbReference type="InterPro" id="IPR013767">
    <property type="entry name" value="PAS_fold"/>
</dbReference>
<feature type="transmembrane region" description="Helical" evidence="1">
    <location>
        <begin position="12"/>
        <end position="34"/>
    </location>
</feature>
<dbReference type="SMART" id="SM00052">
    <property type="entry name" value="EAL"/>
    <property type="match status" value="1"/>
</dbReference>
<dbReference type="EMBL" id="JACVEW010000014">
    <property type="protein sequence ID" value="MBP0049128.1"/>
    <property type="molecule type" value="Genomic_DNA"/>
</dbReference>
<dbReference type="SUPFAM" id="SSF55785">
    <property type="entry name" value="PYP-like sensor domain (PAS domain)"/>
    <property type="match status" value="3"/>
</dbReference>
<dbReference type="InterPro" id="IPR000160">
    <property type="entry name" value="GGDEF_dom"/>
</dbReference>
<feature type="transmembrane region" description="Helical" evidence="1">
    <location>
        <begin position="119"/>
        <end position="137"/>
    </location>
</feature>
<dbReference type="SUPFAM" id="SSF55781">
    <property type="entry name" value="GAF domain-like"/>
    <property type="match status" value="1"/>
</dbReference>
<gene>
    <name evidence="6" type="ORF">H9C73_10295</name>
</gene>
<evidence type="ECO:0000313" key="6">
    <source>
        <dbReference type="EMBL" id="MBP0049128.1"/>
    </source>
</evidence>
<keyword evidence="1" id="KW-1133">Transmembrane helix</keyword>
<dbReference type="PANTHER" id="PTHR44757">
    <property type="entry name" value="DIGUANYLATE CYCLASE DGCP"/>
    <property type="match status" value="1"/>
</dbReference>
<feature type="domain" description="PAC" evidence="3">
    <location>
        <begin position="654"/>
        <end position="706"/>
    </location>
</feature>
<dbReference type="InterPro" id="IPR013655">
    <property type="entry name" value="PAS_fold_3"/>
</dbReference>
<evidence type="ECO:0000259" key="3">
    <source>
        <dbReference type="PROSITE" id="PS50113"/>
    </source>
</evidence>
<keyword evidence="1" id="KW-0472">Membrane</keyword>
<name>A0ABS3ZBP5_9GAMM</name>
<sequence>MRQKRPNILVYVGLYLVLGLLWIYGSDALLVALLGQDTAAFALISSIKGSLFVVVTGLFFYIALRRIQRVKALRGLKPVAHEKPLLAGMLLLALSAPFIADFFNHVFYGGEHLGDGMDLLLAGLVPLTIAAFLVFYYRHQLHARLGQELRQEAALREDMLGHFFNLPFFGMALSDPYTGQWLRVNEQLASMLGYSAADLCKRRWQDVTPADDLAGETQAFERLMKGEIRDYVFDKHFVSATGERIPVRIFVQLIYDPSGKPEFIICMVQNQTREQEQQMLLQRESSLYNMLSQVNQLILHSQSEDEVLQSACEIAITLDELTFAWVGRCDDQRHLRSVVAHAGNGITDEGFKSLFALYEQHPGQGLSEKALLEERTVVDIDSMNAPEYKPWRDFIQRFDCCSAVALPIRKGGQIYANLTLYSNEVGFFTDRLVETLEEMASDIGFALDSIQRDRALEAANQVINSSPFVLIRWSNDPGWPVTFVSDNIRRWGLSPERFLSTCGTFEEIIHPEDQGRIAQEVEQYLTSGVNEYSQLYRICLPDGRLIWVDDRTHVIRDENGEVAGIEGVLVDVTERQQQESRLQQAAAVVQSTREGVLVTDAEHQVLQINPAFTDMFGWQEEDLIGKTPAVLRSGRHSSTFYRKLGESLEQDGYWQGEILSRRRDGEAFPALLSISRVRNHYNETTHYVGVYTDLTRLKNSESRIEFLSNYDPLTELPNRQQLFRRLEECIEYNRRHDRLSALVMADLDNFKTINDSLGHIEGDNLLVEVVSRFKTRVREEDSLYRLGGDEFAILLEDVGSSERAARVADELMRQLTPVFVLGDGVEVRTSASCGISMIDGGVSAPESILQQADAALFKAKEQRGSLSFFSDDLTASARYRLDLEQRLRYAIEHDELCLFYQPQWDVRTGELTGLEALIRWHDAERGLIAPGVFIPVAEQSSLIGAIGCWVVRHACQQMAEWLESGLDVPRVAVNVSPQQLHYHDLVSIVRDALQETGIPPARLEIELTEGVLMSSSIEPEVMLDSLRQLGVRLAIDDFGTGYSSLAYLTRFPLDLLKIDKSFTDDLLFSPEARAVVETIIVLGQKLNLTVLAEGVENSEQLDALSQLGCHQFQGYLRSRPLPIEEVQALLANLPH</sequence>
<evidence type="ECO:0000313" key="7">
    <source>
        <dbReference type="Proteomes" id="UP000810171"/>
    </source>
</evidence>